<evidence type="ECO:0000259" key="4">
    <source>
        <dbReference type="SMART" id="SM01403"/>
    </source>
</evidence>
<dbReference type="PRINTS" id="PR00971">
    <property type="entry name" value="RIBOSOMALS10"/>
</dbReference>
<keyword evidence="3" id="KW-0687">Ribonucleoprotein</keyword>
<dbReference type="GO" id="GO:1990904">
    <property type="term" value="C:ribonucleoprotein complex"/>
    <property type="evidence" value="ECO:0007669"/>
    <property type="project" value="UniProtKB-KW"/>
</dbReference>
<reference evidence="5" key="1">
    <citation type="journal article" date="2017" name="Sci. Rep.">
        <title>Multiple origins of endosymbionts in Chlorellaceae with no reductive effects on the plastid or mitochondrial genomes.</title>
        <authorList>
            <person name="Fan W."/>
            <person name="Guo W."/>
            <person name="Van Etten J.L."/>
            <person name="Mower J.P."/>
        </authorList>
    </citation>
    <scope>NUCLEOTIDE SEQUENCE</scope>
</reference>
<dbReference type="AlphaFoldDB" id="A0A2I4S756"/>
<sequence>MFKIYFNLKSFDLICLNHTETYLLSLFSFFNLDQPKQKIKPNKLQKITVLRSPHIDKKSREQFQILSHKKTLVLSIFDQNLIFLLLEIIKSLKFIGVELELLIEFSTFLENETNDR</sequence>
<dbReference type="HAMAP" id="MF_00508">
    <property type="entry name" value="Ribosomal_uS10"/>
    <property type="match status" value="1"/>
</dbReference>
<comment type="similarity">
    <text evidence="1">Belongs to the universal ribosomal protein uS10 family.</text>
</comment>
<dbReference type="Pfam" id="PF00338">
    <property type="entry name" value="Ribosomal_S10"/>
    <property type="match status" value="1"/>
</dbReference>
<dbReference type="EMBL" id="KY629618">
    <property type="protein sequence ID" value="AST08882.1"/>
    <property type="molecule type" value="Genomic_DNA"/>
</dbReference>
<protein>
    <submittedName>
        <fullName evidence="5">Ribosomal protein S10</fullName>
    </submittedName>
</protein>
<name>A0A2I4S756_9CHLO</name>
<evidence type="ECO:0000313" key="5">
    <source>
        <dbReference type="EMBL" id="AST08882.1"/>
    </source>
</evidence>
<dbReference type="GO" id="GO:0005840">
    <property type="term" value="C:ribosome"/>
    <property type="evidence" value="ECO:0007669"/>
    <property type="project" value="UniProtKB-KW"/>
</dbReference>
<dbReference type="Gene3D" id="3.30.70.600">
    <property type="entry name" value="Ribosomal protein S10 domain"/>
    <property type="match status" value="1"/>
</dbReference>
<accession>A0A2I4S756</accession>
<gene>
    <name evidence="5" type="primary">rps10</name>
</gene>
<evidence type="ECO:0000256" key="2">
    <source>
        <dbReference type="ARBA" id="ARBA00022980"/>
    </source>
</evidence>
<dbReference type="InterPro" id="IPR036838">
    <property type="entry name" value="Ribosomal_uS10_dom_sf"/>
</dbReference>
<dbReference type="SMART" id="SM01403">
    <property type="entry name" value="Ribosomal_S10"/>
    <property type="match status" value="1"/>
</dbReference>
<organism evidence="5">
    <name type="scientific">Chlorella sp. ATCC 30562</name>
    <dbReference type="NCBI Taxonomy" id="2025116"/>
    <lineage>
        <taxon>Eukaryota</taxon>
        <taxon>Viridiplantae</taxon>
        <taxon>Chlorophyta</taxon>
        <taxon>core chlorophytes</taxon>
        <taxon>Trebouxiophyceae</taxon>
        <taxon>Chlorellales</taxon>
        <taxon>Chlorellaceae</taxon>
        <taxon>Chlorella clade</taxon>
        <taxon>Chlorella</taxon>
    </lineage>
</organism>
<dbReference type="GO" id="GO:0006412">
    <property type="term" value="P:translation"/>
    <property type="evidence" value="ECO:0007669"/>
    <property type="project" value="InterPro"/>
</dbReference>
<dbReference type="GO" id="GO:0003735">
    <property type="term" value="F:structural constituent of ribosome"/>
    <property type="evidence" value="ECO:0007669"/>
    <property type="project" value="InterPro"/>
</dbReference>
<proteinExistence type="inferred from homology"/>
<keyword evidence="5" id="KW-0496">Mitochondrion</keyword>
<geneLocation type="mitochondrion" evidence="5"/>
<dbReference type="InterPro" id="IPR001848">
    <property type="entry name" value="Ribosomal_uS10"/>
</dbReference>
<keyword evidence="2 5" id="KW-0689">Ribosomal protein</keyword>
<dbReference type="InterPro" id="IPR027486">
    <property type="entry name" value="Ribosomal_uS10_dom"/>
</dbReference>
<evidence type="ECO:0000256" key="3">
    <source>
        <dbReference type="ARBA" id="ARBA00023274"/>
    </source>
</evidence>
<feature type="domain" description="Small ribosomal subunit protein uS10" evidence="4">
    <location>
        <begin position="5"/>
        <end position="102"/>
    </location>
</feature>
<evidence type="ECO:0000256" key="1">
    <source>
        <dbReference type="ARBA" id="ARBA00007102"/>
    </source>
</evidence>
<dbReference type="SUPFAM" id="SSF54999">
    <property type="entry name" value="Ribosomal protein S10"/>
    <property type="match status" value="1"/>
</dbReference>